<feature type="binding site" evidence="11">
    <location>
        <position position="494"/>
    </location>
    <ligand>
        <name>ATP</name>
        <dbReference type="ChEBI" id="CHEBI:30616"/>
    </ligand>
</feature>
<evidence type="ECO:0000256" key="8">
    <source>
        <dbReference type="ARBA" id="ARBA00022967"/>
    </source>
</evidence>
<dbReference type="InterPro" id="IPR000185">
    <property type="entry name" value="SecA"/>
</dbReference>
<dbReference type="InterPro" id="IPR036670">
    <property type="entry name" value="SecA_X-link_sf"/>
</dbReference>
<dbReference type="NCBIfam" id="NF009538">
    <property type="entry name" value="PRK12904.1"/>
    <property type="match status" value="1"/>
</dbReference>
<dbReference type="InterPro" id="IPR044722">
    <property type="entry name" value="SecA_SF2_C"/>
</dbReference>
<evidence type="ECO:0000256" key="7">
    <source>
        <dbReference type="ARBA" id="ARBA00022927"/>
    </source>
</evidence>
<dbReference type="CDD" id="cd18803">
    <property type="entry name" value="SF2_C_secA"/>
    <property type="match status" value="1"/>
</dbReference>
<dbReference type="EC" id="7.4.2.8" evidence="11"/>
<dbReference type="SMART" id="SM00958">
    <property type="entry name" value="SecA_PP_bind"/>
    <property type="match status" value="1"/>
</dbReference>
<dbReference type="PROSITE" id="PS01312">
    <property type="entry name" value="SECA"/>
    <property type="match status" value="1"/>
</dbReference>
<dbReference type="SUPFAM" id="SSF81886">
    <property type="entry name" value="Helical scaffold and wing domains of SecA"/>
    <property type="match status" value="1"/>
</dbReference>
<feature type="domain" description="SecA family profile" evidence="15">
    <location>
        <begin position="2"/>
        <end position="616"/>
    </location>
</feature>
<keyword evidence="4 11" id="KW-1003">Cell membrane</keyword>
<protein>
    <recommendedName>
        <fullName evidence="11 12">Protein translocase subunit SecA</fullName>
        <ecNumber evidence="11">7.4.2.8</ecNumber>
    </recommendedName>
</protein>
<dbReference type="SMART" id="SM00957">
    <property type="entry name" value="SecA_DEAD"/>
    <property type="match status" value="1"/>
</dbReference>
<feature type="compositionally biased region" description="Basic and acidic residues" evidence="13">
    <location>
        <begin position="915"/>
        <end position="925"/>
    </location>
</feature>
<comment type="subcellular location">
    <subcellularLocation>
        <location evidence="11">Cell membrane</location>
        <topology evidence="11">Peripheral membrane protein</topology>
        <orientation evidence="11">Cytoplasmic side</orientation>
    </subcellularLocation>
    <subcellularLocation>
        <location evidence="11">Cytoplasm</location>
    </subcellularLocation>
    <subcellularLocation>
        <location evidence="1">Membrane</location>
        <topology evidence="1">Peripheral membrane protein</topology>
    </subcellularLocation>
    <text evidence="11">Distribution is 50-50.</text>
</comment>
<dbReference type="InterPro" id="IPR014018">
    <property type="entry name" value="SecA_motor_DEAD"/>
</dbReference>
<dbReference type="Gene3D" id="1.10.3060.10">
    <property type="entry name" value="Helical scaffold and wing domains of SecA"/>
    <property type="match status" value="1"/>
</dbReference>
<dbReference type="Proteomes" id="UP000831786">
    <property type="component" value="Chromosome"/>
</dbReference>
<dbReference type="InterPro" id="IPR011115">
    <property type="entry name" value="SecA_DEAD"/>
</dbReference>
<evidence type="ECO:0000313" key="16">
    <source>
        <dbReference type="EMBL" id="UOQ56435.1"/>
    </source>
</evidence>
<dbReference type="InterPro" id="IPR036266">
    <property type="entry name" value="SecA_Wing/Scaffold_sf"/>
</dbReference>
<evidence type="ECO:0000256" key="6">
    <source>
        <dbReference type="ARBA" id="ARBA00022840"/>
    </source>
</evidence>
<feature type="compositionally biased region" description="Polar residues" evidence="13">
    <location>
        <begin position="898"/>
        <end position="907"/>
    </location>
</feature>
<feature type="region of interest" description="Disordered" evidence="13">
    <location>
        <begin position="846"/>
        <end position="925"/>
    </location>
</feature>
<comment type="similarity">
    <text evidence="2 11 12">Belongs to the SecA family.</text>
</comment>
<dbReference type="InterPro" id="IPR011130">
    <property type="entry name" value="SecA_preprotein_X-link_dom"/>
</dbReference>
<keyword evidence="10 11" id="KW-0472">Membrane</keyword>
<keyword evidence="6 11" id="KW-0067">ATP-binding</keyword>
<evidence type="ECO:0000259" key="14">
    <source>
        <dbReference type="PROSITE" id="PS51192"/>
    </source>
</evidence>
<evidence type="ECO:0000256" key="3">
    <source>
        <dbReference type="ARBA" id="ARBA00022448"/>
    </source>
</evidence>
<comment type="catalytic activity">
    <reaction evidence="11">
        <text>ATP + H2O + cellular proteinSide 1 = ADP + phosphate + cellular proteinSide 2.</text>
        <dbReference type="EC" id="7.4.2.8"/>
    </reaction>
</comment>
<evidence type="ECO:0000256" key="1">
    <source>
        <dbReference type="ARBA" id="ARBA00004170"/>
    </source>
</evidence>
<feature type="binding site" evidence="11">
    <location>
        <begin position="104"/>
        <end position="108"/>
    </location>
    <ligand>
        <name>ATP</name>
        <dbReference type="ChEBI" id="CHEBI:30616"/>
    </ligand>
</feature>
<dbReference type="SUPFAM" id="SSF52540">
    <property type="entry name" value="P-loop containing nucleoside triphosphate hydrolases"/>
    <property type="match status" value="2"/>
</dbReference>
<dbReference type="InterPro" id="IPR014001">
    <property type="entry name" value="Helicase_ATP-bd"/>
</dbReference>
<evidence type="ECO:0000256" key="11">
    <source>
        <dbReference type="HAMAP-Rule" id="MF_01382"/>
    </source>
</evidence>
<evidence type="ECO:0000256" key="10">
    <source>
        <dbReference type="ARBA" id="ARBA00023136"/>
    </source>
</evidence>
<dbReference type="Pfam" id="PF07517">
    <property type="entry name" value="SecA_DEAD"/>
    <property type="match status" value="1"/>
</dbReference>
<accession>A0ABY4FJ66</accession>
<dbReference type="NCBIfam" id="TIGR00963">
    <property type="entry name" value="secA"/>
    <property type="match status" value="1"/>
</dbReference>
<evidence type="ECO:0000256" key="4">
    <source>
        <dbReference type="ARBA" id="ARBA00022475"/>
    </source>
</evidence>
<keyword evidence="9 11" id="KW-0811">Translocation</keyword>
<feature type="domain" description="Helicase ATP-binding" evidence="14">
    <location>
        <begin position="88"/>
        <end position="246"/>
    </location>
</feature>
<dbReference type="SUPFAM" id="SSF81767">
    <property type="entry name" value="Pre-protein crosslinking domain of SecA"/>
    <property type="match status" value="1"/>
</dbReference>
<keyword evidence="11" id="KW-0963">Cytoplasm</keyword>
<organism evidence="16 17">
    <name type="scientific">Leucobacter allii</name>
    <dbReference type="NCBI Taxonomy" id="2932247"/>
    <lineage>
        <taxon>Bacteria</taxon>
        <taxon>Bacillati</taxon>
        <taxon>Actinomycetota</taxon>
        <taxon>Actinomycetes</taxon>
        <taxon>Micrococcales</taxon>
        <taxon>Microbacteriaceae</taxon>
        <taxon>Leucobacter</taxon>
    </lineage>
</organism>
<dbReference type="Pfam" id="PF01043">
    <property type="entry name" value="SecA_PP_bind"/>
    <property type="match status" value="1"/>
</dbReference>
<evidence type="ECO:0000256" key="5">
    <source>
        <dbReference type="ARBA" id="ARBA00022741"/>
    </source>
</evidence>
<evidence type="ECO:0000313" key="17">
    <source>
        <dbReference type="Proteomes" id="UP000831786"/>
    </source>
</evidence>
<dbReference type="PANTHER" id="PTHR30612:SF0">
    <property type="entry name" value="CHLOROPLAST PROTEIN-TRANSPORTING ATPASE"/>
    <property type="match status" value="1"/>
</dbReference>
<dbReference type="InterPro" id="IPR011116">
    <property type="entry name" value="SecA_Wing/Scaffold"/>
</dbReference>
<keyword evidence="17" id="KW-1185">Reference proteome</keyword>
<dbReference type="PROSITE" id="PS51192">
    <property type="entry name" value="HELICASE_ATP_BIND_1"/>
    <property type="match status" value="1"/>
</dbReference>
<keyword evidence="5 11" id="KW-0547">Nucleotide-binding</keyword>
<comment type="subunit">
    <text evidence="11">Monomer and homodimer. Part of the essential Sec protein translocation apparatus which comprises SecA, SecYEG and auxiliary proteins SecDF. Other proteins may also be involved.</text>
</comment>
<dbReference type="Gene3D" id="3.90.1440.10">
    <property type="entry name" value="SecA, preprotein cross-linking domain"/>
    <property type="match status" value="1"/>
</dbReference>
<dbReference type="PROSITE" id="PS51196">
    <property type="entry name" value="SECA_MOTOR_DEAD"/>
    <property type="match status" value="1"/>
</dbReference>
<evidence type="ECO:0000256" key="13">
    <source>
        <dbReference type="SAM" id="MobiDB-lite"/>
    </source>
</evidence>
<reference evidence="16 17" key="1">
    <citation type="submission" date="2022-04" db="EMBL/GenBank/DDBJ databases">
        <title>Leucobacter sp. isolated from rhizosphere of garlic.</title>
        <authorList>
            <person name="Won M."/>
            <person name="Lee C.-M."/>
            <person name="Woen H.-Y."/>
            <person name="Kwon S.-W."/>
        </authorList>
    </citation>
    <scope>NUCLEOTIDE SEQUENCE [LARGE SCALE GENOMIC DNA]</scope>
    <source>
        <strain evidence="16 17">H21R-40</strain>
    </source>
</reference>
<dbReference type="EMBL" id="CP095045">
    <property type="protein sequence ID" value="UOQ56435.1"/>
    <property type="molecule type" value="Genomic_DNA"/>
</dbReference>
<keyword evidence="8 11" id="KW-1278">Translocase</keyword>
<feature type="compositionally biased region" description="Polar residues" evidence="13">
    <location>
        <begin position="848"/>
        <end position="857"/>
    </location>
</feature>
<evidence type="ECO:0000259" key="15">
    <source>
        <dbReference type="PROSITE" id="PS51196"/>
    </source>
</evidence>
<gene>
    <name evidence="11 16" type="primary">secA</name>
    <name evidence="16" type="ORF">MUN78_12215</name>
</gene>
<evidence type="ECO:0000256" key="2">
    <source>
        <dbReference type="ARBA" id="ARBA00007650"/>
    </source>
</evidence>
<dbReference type="InterPro" id="IPR027417">
    <property type="entry name" value="P-loop_NTPase"/>
</dbReference>
<dbReference type="CDD" id="cd17928">
    <property type="entry name" value="DEXDc_SecA"/>
    <property type="match status" value="1"/>
</dbReference>
<comment type="function">
    <text evidence="11">Part of the Sec protein translocase complex. Interacts with the SecYEG preprotein conducting channel. Has a central role in coupling the hydrolysis of ATP to the transfer of proteins into and across the cell membrane, serving as an ATP-driven molecular motor driving the stepwise translocation of polypeptide chains across the membrane.</text>
</comment>
<evidence type="ECO:0000256" key="9">
    <source>
        <dbReference type="ARBA" id="ARBA00023010"/>
    </source>
</evidence>
<keyword evidence="7 11" id="KW-0653">Protein transport</keyword>
<dbReference type="Pfam" id="PF21090">
    <property type="entry name" value="P-loop_SecA"/>
    <property type="match status" value="1"/>
</dbReference>
<name>A0ABY4FJ66_9MICO</name>
<keyword evidence="3 11" id="KW-0813">Transport</keyword>
<feature type="binding site" evidence="11">
    <location>
        <position position="86"/>
    </location>
    <ligand>
        <name>ATP</name>
        <dbReference type="ChEBI" id="CHEBI:30616"/>
    </ligand>
</feature>
<evidence type="ECO:0000256" key="12">
    <source>
        <dbReference type="RuleBase" id="RU003874"/>
    </source>
</evidence>
<dbReference type="PRINTS" id="PR00906">
    <property type="entry name" value="SECA"/>
</dbReference>
<sequence length="925" mass="102454">MATVLEKLLRVGEGRTLKKLERQAKLVAELEDSFSELSDEELRSETEEFRARLEKGETLDDLLPEAFAAVREAAKRTIGLNPFRVQVMGGANLHHGNISEMKTGEGKTLVATMPAYLNALAGKGVHIITVNDYLASYQSELMGRVFRALGMTTGCIVSGQDPATRREQYNADITYGTNNEFGFDYLRDNMASSAAERVQRGHFFAIIDEVDSILIDEARTPLIISGPSSGEANRWFAEFARIARRLEPGVDFEVDEKKRTVGVLEPGIEKVEDHLGITNLYESVNTPLISFLNNSIKANALFTRDKDYVVLNGEVLIVDEHTGRILAGRRYNEGMHQAIEAKEGVQVKAENQMLATVTLQNYFRLYEKLSGMTGTAETEASEFMSTYKLGVVPIPTNRTMQRKDQPDLVYKNEEAKFAQVTKDIAERYEQGQPVLVGTTSVEKSEYLSRLLAKAGVRHEVLNAKNHAREAAIIAQAGRLGAVTVATNMAGRGTDIMLGGNAEFLAVQEMAARGLSTEDDPEAYEAAWDEVFAAVKETVAEEAAKVIEVGGLYVLGTERHESRRIDNQLRGRSGRQGDPGESRFYLSLADDLMRLFNSGAAAALMNRDGFPDDLAIESKVVTRAIQSAQSQVEQRNAEIRKNVLKYDDVLDRQRKAIYGDRQQILDGEEIESRIEAFREQTIDAIIDSHGSAVDWDFDALWNDLKQVYPVGITVDELLAETGGGRVDKDFLRREILSDAIVAYEKREETLGSEAMRELERRVVLATIDRRWRDHLYEMEYLKEGIGLRAMAQRDPLVEYQREGFNMFEGMMGQIKEESMGLLYNLEVKVRPAEGPQDHVHLEGGGLETEQATDQSKLSYSAPDEDGAPAVSGAEDGEAGNARKSRAGGKAAGGGRVAPQATQRGSFGQQVPAEGGNRADRRANKKK</sequence>
<dbReference type="RefSeq" id="WP_244690228.1">
    <property type="nucleotide sequence ID" value="NZ_CP095044.1"/>
</dbReference>
<proteinExistence type="inferred from homology"/>
<dbReference type="Gene3D" id="3.40.50.300">
    <property type="entry name" value="P-loop containing nucleotide triphosphate hydrolases"/>
    <property type="match status" value="2"/>
</dbReference>
<dbReference type="HAMAP" id="MF_01382">
    <property type="entry name" value="SecA"/>
    <property type="match status" value="1"/>
</dbReference>
<dbReference type="Pfam" id="PF07516">
    <property type="entry name" value="SecA_SW"/>
    <property type="match status" value="1"/>
</dbReference>
<dbReference type="PANTHER" id="PTHR30612">
    <property type="entry name" value="SECA INNER MEMBRANE COMPONENT OF SEC PROTEIN SECRETION SYSTEM"/>
    <property type="match status" value="1"/>
</dbReference>
<dbReference type="InterPro" id="IPR020937">
    <property type="entry name" value="SecA_CS"/>
</dbReference>